<dbReference type="PANTHER" id="PTHR31210:SF11">
    <property type="entry name" value="KETOGLUTARATE REDUCTASE TRANS-SPLICING-LIKE PROTEIN, PUTATIVE (DUF707)-RELATED"/>
    <property type="match status" value="1"/>
</dbReference>
<evidence type="ECO:0000313" key="2">
    <source>
        <dbReference type="Proteomes" id="UP000734854"/>
    </source>
</evidence>
<dbReference type="InterPro" id="IPR007877">
    <property type="entry name" value="DUF707"/>
</dbReference>
<organism evidence="1 2">
    <name type="scientific">Zingiber officinale</name>
    <name type="common">Ginger</name>
    <name type="synonym">Amomum zingiber</name>
    <dbReference type="NCBI Taxonomy" id="94328"/>
    <lineage>
        <taxon>Eukaryota</taxon>
        <taxon>Viridiplantae</taxon>
        <taxon>Streptophyta</taxon>
        <taxon>Embryophyta</taxon>
        <taxon>Tracheophyta</taxon>
        <taxon>Spermatophyta</taxon>
        <taxon>Magnoliopsida</taxon>
        <taxon>Liliopsida</taxon>
        <taxon>Zingiberales</taxon>
        <taxon>Zingiberaceae</taxon>
        <taxon>Zingiber</taxon>
    </lineage>
</organism>
<accession>A0A8J5H0H7</accession>
<evidence type="ECO:0000313" key="1">
    <source>
        <dbReference type="EMBL" id="KAG6517329.1"/>
    </source>
</evidence>
<keyword evidence="2" id="KW-1185">Reference proteome</keyword>
<dbReference type="Pfam" id="PF05212">
    <property type="entry name" value="DUF707"/>
    <property type="match status" value="1"/>
</dbReference>
<dbReference type="Proteomes" id="UP000734854">
    <property type="component" value="Unassembled WGS sequence"/>
</dbReference>
<dbReference type="PANTHER" id="PTHR31210">
    <property type="entry name" value="OS06G0731900 PROTEIN"/>
    <property type="match status" value="1"/>
</dbReference>
<comment type="caution">
    <text evidence="1">The sequence shown here is derived from an EMBL/GenBank/DDBJ whole genome shotgun (WGS) entry which is preliminary data.</text>
</comment>
<name>A0A8J5H0H7_ZINOF</name>
<protein>
    <recommendedName>
        <fullName evidence="3">Storage protein</fullName>
    </recommendedName>
</protein>
<dbReference type="AlphaFoldDB" id="A0A8J5H0H7"/>
<dbReference type="EMBL" id="JACMSC010000006">
    <property type="protein sequence ID" value="KAG6517329.1"/>
    <property type="molecule type" value="Genomic_DNA"/>
</dbReference>
<reference evidence="1 2" key="1">
    <citation type="submission" date="2020-08" db="EMBL/GenBank/DDBJ databases">
        <title>Plant Genome Project.</title>
        <authorList>
            <person name="Zhang R.-G."/>
        </authorList>
    </citation>
    <scope>NUCLEOTIDE SEQUENCE [LARGE SCALE GENOMIC DNA]</scope>
    <source>
        <tissue evidence="1">Rhizome</tissue>
    </source>
</reference>
<gene>
    <name evidence="1" type="ORF">ZIOFF_020714</name>
</gene>
<evidence type="ECO:0008006" key="3">
    <source>
        <dbReference type="Google" id="ProtNLM"/>
    </source>
</evidence>
<proteinExistence type="predicted"/>
<sequence length="219" mass="26109">MDFLINSCWISRKTKFLSNNFTVMLLHYDGIVDEWNDLEWSNQVLHVSAMYQTKWWFAKRFLHPDIVAEYEYIFIWDEDIGVEHFHPRRFAEIMVPVFSRVAWRCVWSMIQNDLVHAWGIDFKFGYCVQGDKTEKIGVVDSEYIVHKGLPTLGGKDQPLLHQVSRVCLSVGMYQESNTWFLFVQVIKRCVAEMNTFHKRWQQAADKDLCWTDPYKPRNE</sequence>